<comment type="caution">
    <text evidence="9">The sequence shown here is derived from an EMBL/GenBank/DDBJ whole genome shotgun (WGS) entry which is preliminary data.</text>
</comment>
<comment type="pathway">
    <text evidence="1 7">Cofactor biosynthesis; pyrroloquinoline quinone biosynthesis.</text>
</comment>
<dbReference type="NCBIfam" id="TIGR02108">
    <property type="entry name" value="PQQ_syn_pqqB"/>
    <property type="match status" value="1"/>
</dbReference>
<comment type="similarity">
    <text evidence="2 7">Belongs to the PqqB family.</text>
</comment>
<gene>
    <name evidence="7 9" type="primary">pqqB</name>
    <name evidence="9" type="ORF">ACCI51_01860</name>
</gene>
<evidence type="ECO:0000313" key="9">
    <source>
        <dbReference type="EMBL" id="MFA0789271.1"/>
    </source>
</evidence>
<feature type="domain" description="Metallo-beta-lactamase" evidence="8">
    <location>
        <begin position="52"/>
        <end position="267"/>
    </location>
</feature>
<dbReference type="HAMAP" id="MF_00653">
    <property type="entry name" value="PQQ_syn_PqqB"/>
    <property type="match status" value="1"/>
</dbReference>
<evidence type="ECO:0000256" key="2">
    <source>
        <dbReference type="ARBA" id="ARBA00008481"/>
    </source>
</evidence>
<sequence length="300" mass="32559">MTRSLQVVVLGAGAGGGLPQWNCGCCNCSDARRGIIPAMTQSSIAVSADGKHWMILNASPDIRTQLQACVDMHPESLRGTPVSAVFLTNGDIDHIAGLLTLREKSGFRVLGTEQTLGILRENTIFKVLDAEQVEFLPLSLDQLFEPVPGLLIEPFAVPGKVPLYQETDDLRLNAMGEQTVGLRIGAGDSVLYYIPGCAEIPDWLIERVSDGDMILFDGTVWKNDEMRATGTGTKSGARMGHIAMAGPQGSLSRFKALRDCQKIYIHINNTNPVLQPKAPERALVESEGWAIAQDGMRFQL</sequence>
<evidence type="ECO:0000256" key="1">
    <source>
        <dbReference type="ARBA" id="ARBA00004886"/>
    </source>
</evidence>
<dbReference type="Proteomes" id="UP001569414">
    <property type="component" value="Unassembled WGS sequence"/>
</dbReference>
<dbReference type="SUPFAM" id="SSF56281">
    <property type="entry name" value="Metallo-hydrolase/oxidoreductase"/>
    <property type="match status" value="1"/>
</dbReference>
<keyword evidence="10" id="KW-1185">Reference proteome</keyword>
<evidence type="ECO:0000256" key="6">
    <source>
        <dbReference type="ARBA" id="ARBA00030966"/>
    </source>
</evidence>
<organism evidence="9 10">
    <name type="scientific">Microbulbifer echini</name>
    <dbReference type="NCBI Taxonomy" id="1529067"/>
    <lineage>
        <taxon>Bacteria</taxon>
        <taxon>Pseudomonadati</taxon>
        <taxon>Pseudomonadota</taxon>
        <taxon>Gammaproteobacteria</taxon>
        <taxon>Cellvibrionales</taxon>
        <taxon>Microbulbiferaceae</taxon>
        <taxon>Microbulbifer</taxon>
    </lineage>
</organism>
<dbReference type="Gene3D" id="3.60.15.10">
    <property type="entry name" value="Ribonuclease Z/Hydroxyacylglutathione hydrolase-like"/>
    <property type="match status" value="1"/>
</dbReference>
<evidence type="ECO:0000313" key="10">
    <source>
        <dbReference type="Proteomes" id="UP001569414"/>
    </source>
</evidence>
<dbReference type="InterPro" id="IPR011842">
    <property type="entry name" value="PQQ_synth_PqqB"/>
</dbReference>
<proteinExistence type="inferred from homology"/>
<keyword evidence="5 7" id="KW-0884">PQQ biosynthesis</keyword>
<evidence type="ECO:0000256" key="3">
    <source>
        <dbReference type="ARBA" id="ARBA00015084"/>
    </source>
</evidence>
<dbReference type="InterPro" id="IPR001279">
    <property type="entry name" value="Metallo-B-lactamas"/>
</dbReference>
<evidence type="ECO:0000256" key="5">
    <source>
        <dbReference type="ARBA" id="ARBA00022905"/>
    </source>
</evidence>
<name>A0ABV4NJU0_9GAMM</name>
<comment type="function">
    <text evidence="7">May be involved in the transport of PQQ or its precursor to the periplasm.</text>
</comment>
<reference evidence="9 10" key="1">
    <citation type="submission" date="2024-08" db="EMBL/GenBank/DDBJ databases">
        <authorList>
            <person name="Ishaq N."/>
        </authorList>
    </citation>
    <scope>NUCLEOTIDE SEQUENCE [LARGE SCALE GENOMIC DNA]</scope>
    <source>
        <strain evidence="9 10">JCM 30400</strain>
    </source>
</reference>
<dbReference type="RefSeq" id="WP_371842397.1">
    <property type="nucleotide sequence ID" value="NZ_JBGMEL010000001.1"/>
</dbReference>
<evidence type="ECO:0000259" key="8">
    <source>
        <dbReference type="Pfam" id="PF12706"/>
    </source>
</evidence>
<dbReference type="EMBL" id="JBGMEL010000001">
    <property type="protein sequence ID" value="MFA0789271.1"/>
    <property type="molecule type" value="Genomic_DNA"/>
</dbReference>
<dbReference type="InterPro" id="IPR036866">
    <property type="entry name" value="RibonucZ/Hydroxyglut_hydro"/>
</dbReference>
<dbReference type="Pfam" id="PF12706">
    <property type="entry name" value="Lactamase_B_2"/>
    <property type="match status" value="1"/>
</dbReference>
<accession>A0ABV4NJU0</accession>
<keyword evidence="4 7" id="KW-0813">Transport</keyword>
<evidence type="ECO:0000256" key="4">
    <source>
        <dbReference type="ARBA" id="ARBA00022448"/>
    </source>
</evidence>
<protein>
    <recommendedName>
        <fullName evidence="3 7">Coenzyme PQQ synthesis protein B</fullName>
    </recommendedName>
    <alternativeName>
        <fullName evidence="6 7">Pyrroloquinoline quinone biosynthesis protein B</fullName>
    </alternativeName>
</protein>
<evidence type="ECO:0000256" key="7">
    <source>
        <dbReference type="HAMAP-Rule" id="MF_00653"/>
    </source>
</evidence>